<organism evidence="1">
    <name type="scientific">Magallana gigas</name>
    <name type="common">Pacific oyster</name>
    <name type="synonym">Crassostrea gigas</name>
    <dbReference type="NCBI Taxonomy" id="29159"/>
    <lineage>
        <taxon>Eukaryota</taxon>
        <taxon>Metazoa</taxon>
        <taxon>Spiralia</taxon>
        <taxon>Lophotrochozoa</taxon>
        <taxon>Mollusca</taxon>
        <taxon>Bivalvia</taxon>
        <taxon>Autobranchia</taxon>
        <taxon>Pteriomorphia</taxon>
        <taxon>Ostreida</taxon>
        <taxon>Ostreoidea</taxon>
        <taxon>Ostreidae</taxon>
        <taxon>Magallana</taxon>
    </lineage>
</organism>
<name>K1QFC6_MAGGI</name>
<dbReference type="InParanoid" id="K1QFC6"/>
<dbReference type="HOGENOM" id="CLU_2887898_0_0_1"/>
<dbReference type="EMBL" id="JH817210">
    <property type="protein sequence ID" value="EKC29829.1"/>
    <property type="molecule type" value="Genomic_DNA"/>
</dbReference>
<gene>
    <name evidence="1" type="ORF">CGI_10026158</name>
</gene>
<dbReference type="AlphaFoldDB" id="K1QFC6"/>
<protein>
    <submittedName>
        <fullName evidence="1">Uncharacterized protein</fullName>
    </submittedName>
</protein>
<reference evidence="1" key="1">
    <citation type="journal article" date="2012" name="Nature">
        <title>The oyster genome reveals stress adaptation and complexity of shell formation.</title>
        <authorList>
            <person name="Zhang G."/>
            <person name="Fang X."/>
            <person name="Guo X."/>
            <person name="Li L."/>
            <person name="Luo R."/>
            <person name="Xu F."/>
            <person name="Yang P."/>
            <person name="Zhang L."/>
            <person name="Wang X."/>
            <person name="Qi H."/>
            <person name="Xiong Z."/>
            <person name="Que H."/>
            <person name="Xie Y."/>
            <person name="Holland P.W."/>
            <person name="Paps J."/>
            <person name="Zhu Y."/>
            <person name="Wu F."/>
            <person name="Chen Y."/>
            <person name="Wang J."/>
            <person name="Peng C."/>
            <person name="Meng J."/>
            <person name="Yang L."/>
            <person name="Liu J."/>
            <person name="Wen B."/>
            <person name="Zhang N."/>
            <person name="Huang Z."/>
            <person name="Zhu Q."/>
            <person name="Feng Y."/>
            <person name="Mount A."/>
            <person name="Hedgecock D."/>
            <person name="Xu Z."/>
            <person name="Liu Y."/>
            <person name="Domazet-Loso T."/>
            <person name="Du Y."/>
            <person name="Sun X."/>
            <person name="Zhang S."/>
            <person name="Liu B."/>
            <person name="Cheng P."/>
            <person name="Jiang X."/>
            <person name="Li J."/>
            <person name="Fan D."/>
            <person name="Wang W."/>
            <person name="Fu W."/>
            <person name="Wang T."/>
            <person name="Wang B."/>
            <person name="Zhang J."/>
            <person name="Peng Z."/>
            <person name="Li Y."/>
            <person name="Li N."/>
            <person name="Wang J."/>
            <person name="Chen M."/>
            <person name="He Y."/>
            <person name="Tan F."/>
            <person name="Song X."/>
            <person name="Zheng Q."/>
            <person name="Huang R."/>
            <person name="Yang H."/>
            <person name="Du X."/>
            <person name="Chen L."/>
            <person name="Yang M."/>
            <person name="Gaffney P.M."/>
            <person name="Wang S."/>
            <person name="Luo L."/>
            <person name="She Z."/>
            <person name="Ming Y."/>
            <person name="Huang W."/>
            <person name="Zhang S."/>
            <person name="Huang B."/>
            <person name="Zhang Y."/>
            <person name="Qu T."/>
            <person name="Ni P."/>
            <person name="Miao G."/>
            <person name="Wang J."/>
            <person name="Wang Q."/>
            <person name="Steinberg C.E."/>
            <person name="Wang H."/>
            <person name="Li N."/>
            <person name="Qian L."/>
            <person name="Zhang G."/>
            <person name="Li Y."/>
            <person name="Yang H."/>
            <person name="Liu X."/>
            <person name="Wang J."/>
            <person name="Yin Y."/>
            <person name="Wang J."/>
        </authorList>
    </citation>
    <scope>NUCLEOTIDE SEQUENCE [LARGE SCALE GENOMIC DNA]</scope>
    <source>
        <strain evidence="1">05x7-T-G4-1.051#20</strain>
    </source>
</reference>
<accession>K1QFC6</accession>
<sequence length="63" mass="7610">MAVHGRKIPLDYIQQQINNDQDQFRRISSDVEYENLSEEMIRLRFERLNMEVPCENSLQVLKK</sequence>
<proteinExistence type="predicted"/>
<evidence type="ECO:0000313" key="1">
    <source>
        <dbReference type="EMBL" id="EKC29829.1"/>
    </source>
</evidence>